<dbReference type="Proteomes" id="UP000321026">
    <property type="component" value="Unassembled WGS sequence"/>
</dbReference>
<dbReference type="InterPro" id="IPR036388">
    <property type="entry name" value="WH-like_DNA-bd_sf"/>
</dbReference>
<gene>
    <name evidence="1" type="ORF">E6Q11_06815</name>
</gene>
<dbReference type="AlphaFoldDB" id="A0A5C7J372"/>
<proteinExistence type="predicted"/>
<reference evidence="1 2" key="1">
    <citation type="submission" date="2018-09" db="EMBL/GenBank/DDBJ databases">
        <title>Metagenome Assembled Genomes from an Advanced Water Purification Facility.</title>
        <authorList>
            <person name="Stamps B.W."/>
            <person name="Spear J.R."/>
        </authorList>
    </citation>
    <scope>NUCLEOTIDE SEQUENCE [LARGE SCALE GENOMIC DNA]</scope>
    <source>
        <strain evidence="1">Bin_63_2</strain>
    </source>
</reference>
<name>A0A5C7J372_9BACT</name>
<dbReference type="InterPro" id="IPR013324">
    <property type="entry name" value="RNA_pol_sigma_r3/r4-like"/>
</dbReference>
<accession>A0A5C7J372</accession>
<comment type="caution">
    <text evidence="1">The sequence shown here is derived from an EMBL/GenBank/DDBJ whole genome shotgun (WGS) entry which is preliminary data.</text>
</comment>
<dbReference type="SUPFAM" id="SSF88659">
    <property type="entry name" value="Sigma3 and sigma4 domains of RNA polymerase sigma factors"/>
    <property type="match status" value="1"/>
</dbReference>
<evidence type="ECO:0000313" key="1">
    <source>
        <dbReference type="EMBL" id="TXG75764.1"/>
    </source>
</evidence>
<dbReference type="Gene3D" id="1.10.10.10">
    <property type="entry name" value="Winged helix-like DNA-binding domain superfamily/Winged helix DNA-binding domain"/>
    <property type="match status" value="1"/>
</dbReference>
<organism evidence="1 2">
    <name type="scientific">Candidatus Dojkabacteria bacterium</name>
    <dbReference type="NCBI Taxonomy" id="2099670"/>
    <lineage>
        <taxon>Bacteria</taxon>
        <taxon>Candidatus Dojkabacteria</taxon>
    </lineage>
</organism>
<protein>
    <submittedName>
        <fullName evidence="1">Sigma-70 family RNA polymerase sigma factor</fullName>
    </submittedName>
</protein>
<evidence type="ECO:0000313" key="2">
    <source>
        <dbReference type="Proteomes" id="UP000321026"/>
    </source>
</evidence>
<dbReference type="EMBL" id="SSDS01000109">
    <property type="protein sequence ID" value="TXG75764.1"/>
    <property type="molecule type" value="Genomic_DNA"/>
</dbReference>
<sequence>MQQWSRELKREFAQAAGPRIGTRCTKEQTIEYVQLATGSAGQQCDDAWRVLLNQFLAVAVTAVLRHPSAWTLDAADQVGLAQLALVTAVRTYTVTRQAALTTWIFQCTRTVMSAQFAKQRITCVGDTADGMLVDVATAREQGPLAQLVYKETVEDPARWQVLHRAVRLLPRTQREALQAGLLRGKTGAEVARSRGTTREAVRQAKVAALHTLRKSLRPYHDPVDCSLWSGAFVA</sequence>